<dbReference type="Pfam" id="PF03557">
    <property type="entry name" value="Bunya_G1"/>
    <property type="match status" value="1"/>
</dbReference>
<reference evidence="23 24" key="1">
    <citation type="journal article" date="2015" name="J. Gen. Virol.">
        <title>Establishment of a minigenome system for Oropouche virus reveals the S genome segment to be significantly longer than reported previously.</title>
        <authorList>
            <person name="Acrani G.O."/>
            <person name="Tilston-Lunel N.L."/>
            <person name="Spiegel M."/>
            <person name="Weidmann M."/>
            <person name="Dilcher M."/>
            <person name="Andrade da Silva D.E."/>
            <person name="Nunes M.R."/>
            <person name="Elliott R.M."/>
        </authorList>
    </citation>
    <scope>NUCLEOTIDE SEQUENCE [LARGE SCALE GENOMIC DNA]</scope>
    <source>
        <strain evidence="23">BeAn19991</strain>
    </source>
</reference>
<dbReference type="GO" id="GO:0044003">
    <property type="term" value="P:symbiont-mediated perturbation of host process"/>
    <property type="evidence" value="ECO:0007669"/>
    <property type="project" value="InterPro"/>
</dbReference>
<evidence type="ECO:0000256" key="13">
    <source>
        <dbReference type="ARBA" id="ARBA00022989"/>
    </source>
</evidence>
<dbReference type="InterPro" id="IPR005168">
    <property type="entry name" value="Bunya_G2"/>
</dbReference>
<feature type="domain" description="Bunyavirus glycoprotein G1" evidence="21">
    <location>
        <begin position="536"/>
        <end position="1359"/>
    </location>
</feature>
<evidence type="ECO:0000256" key="10">
    <source>
        <dbReference type="ARBA" id="ARBA00022812"/>
    </source>
</evidence>
<feature type="transmembrane region" description="Helical" evidence="20">
    <location>
        <begin position="462"/>
        <end position="480"/>
    </location>
</feature>
<name>A0A0B5CLT0_9VIRU</name>
<dbReference type="EMBL" id="KP052851">
    <property type="protein sequence ID" value="AJE24679.1"/>
    <property type="molecule type" value="Viral_cRNA"/>
</dbReference>
<dbReference type="InterPro" id="IPR005167">
    <property type="entry name" value="Bunya_G1"/>
</dbReference>
<keyword evidence="11" id="KW-0946">Virion</keyword>
<evidence type="ECO:0000256" key="12">
    <source>
        <dbReference type="ARBA" id="ARBA00022870"/>
    </source>
</evidence>
<dbReference type="GO" id="GO:0044178">
    <property type="term" value="C:host cell Golgi membrane"/>
    <property type="evidence" value="ECO:0007669"/>
    <property type="project" value="UniProtKB-SubCell"/>
</dbReference>
<keyword evidence="7 20" id="KW-0812">Transmembrane</keyword>
<keyword evidence="13 20" id="KW-1133">Transmembrane helix</keyword>
<dbReference type="GO" id="GO:0019062">
    <property type="term" value="P:virion attachment to host cell"/>
    <property type="evidence" value="ECO:0007669"/>
    <property type="project" value="UniProtKB-KW"/>
</dbReference>
<dbReference type="Proteomes" id="UP000117676">
    <property type="component" value="Genome"/>
</dbReference>
<keyword evidence="12" id="KW-1043">Host membrane</keyword>
<evidence type="ECO:0000256" key="8">
    <source>
        <dbReference type="ARBA" id="ARBA00022729"/>
    </source>
</evidence>
<comment type="subcellular location">
    <subcellularLocation>
        <location evidence="2">Host Golgi apparatus membrane</location>
        <topology evidence="2">Multi-pass membrane protein</topology>
    </subcellularLocation>
    <subcellularLocation>
        <location evidence="1">Host Golgi apparatus membrane</location>
        <topology evidence="1">Single-pass type I membrane protein</topology>
    </subcellularLocation>
    <subcellularLocation>
        <location evidence="3">Host endoplasmic reticulum membrane</location>
        <topology evidence="3">Single-pass type I membrane protein</topology>
    </subcellularLocation>
    <subcellularLocation>
        <location evidence="4">Virion membrane</location>
        <topology evidence="4">Single-pass type I membrane protein</topology>
    </subcellularLocation>
</comment>
<keyword evidence="8" id="KW-0732">Signal</keyword>
<keyword evidence="15" id="KW-0325">Glycoprotein</keyword>
<evidence type="ECO:0000256" key="9">
    <source>
        <dbReference type="ARBA" id="ARBA00022804"/>
    </source>
</evidence>
<evidence type="ECO:0000313" key="23">
    <source>
        <dbReference type="EMBL" id="AJE24679.1"/>
    </source>
</evidence>
<evidence type="ECO:0000256" key="3">
    <source>
        <dbReference type="ARBA" id="ARBA00004482"/>
    </source>
</evidence>
<keyword evidence="9" id="KW-1161">Viral attachment to host cell</keyword>
<evidence type="ECO:0000256" key="2">
    <source>
        <dbReference type="ARBA" id="ARBA00004252"/>
    </source>
</evidence>
<dbReference type="NCBIfam" id="TIGR04210">
    <property type="entry name" value="bunya_NSm"/>
    <property type="match status" value="1"/>
</dbReference>
<organism evidence="23 24">
    <name type="scientific">Oropouche virus</name>
    <dbReference type="NCBI Taxonomy" id="118655"/>
    <lineage>
        <taxon>Viruses</taxon>
        <taxon>Riboviria</taxon>
        <taxon>Orthornavirae</taxon>
        <taxon>Negarnaviricota</taxon>
        <taxon>Polyploviricotina</taxon>
        <taxon>Bunyaviricetes</taxon>
        <taxon>Elliovirales</taxon>
        <taxon>Peribunyaviridae</taxon>
        <taxon>Orthobunyavirus</taxon>
        <taxon>Orthobunyavirus oropoucheense</taxon>
    </lineage>
</organism>
<feature type="transmembrane region" description="Helical" evidence="20">
    <location>
        <begin position="368"/>
        <end position="387"/>
    </location>
</feature>
<dbReference type="GO" id="GO:0046718">
    <property type="term" value="P:symbiont entry into host cell"/>
    <property type="evidence" value="ECO:0007669"/>
    <property type="project" value="UniProtKB-KW"/>
</dbReference>
<keyword evidence="14 20" id="KW-0472">Membrane</keyword>
<evidence type="ECO:0000256" key="18">
    <source>
        <dbReference type="ARBA" id="ARBA00031199"/>
    </source>
</evidence>
<dbReference type="GO" id="GO:0044167">
    <property type="term" value="C:host cell endoplasmic reticulum membrane"/>
    <property type="evidence" value="ECO:0007669"/>
    <property type="project" value="UniProtKB-SubCell"/>
</dbReference>
<dbReference type="InterPro" id="IPR014413">
    <property type="entry name" value="M_poly_OrthobunV"/>
</dbReference>
<evidence type="ECO:0000256" key="11">
    <source>
        <dbReference type="ARBA" id="ARBA00022844"/>
    </source>
</evidence>
<keyword evidence="6" id="KW-0945">Host-virus interaction</keyword>
<evidence type="ECO:0000256" key="17">
    <source>
        <dbReference type="ARBA" id="ARBA00023296"/>
    </source>
</evidence>
<dbReference type="InterPro" id="IPR026400">
    <property type="entry name" value="Bunya_nonstruc_pro_NSm"/>
</dbReference>
<evidence type="ECO:0000256" key="6">
    <source>
        <dbReference type="ARBA" id="ARBA00022581"/>
    </source>
</evidence>
<dbReference type="GO" id="GO:0055036">
    <property type="term" value="C:virion membrane"/>
    <property type="evidence" value="ECO:0007669"/>
    <property type="project" value="UniProtKB-SubCell"/>
</dbReference>
<dbReference type="PIRSF" id="PIRSF003944">
    <property type="entry name" value="M_poly_OrthobunV"/>
    <property type="match status" value="1"/>
</dbReference>
<accession>A0A0B5CLT0</accession>
<evidence type="ECO:0000256" key="15">
    <source>
        <dbReference type="ARBA" id="ARBA00023180"/>
    </source>
</evidence>
<dbReference type="SMR" id="A0A0B5CLT0"/>
<evidence type="ECO:0000256" key="5">
    <source>
        <dbReference type="ARBA" id="ARBA00015294"/>
    </source>
</evidence>
<evidence type="ECO:0000256" key="19">
    <source>
        <dbReference type="SAM" id="Coils"/>
    </source>
</evidence>
<feature type="transmembrane region" description="Helical" evidence="20">
    <location>
        <begin position="1374"/>
        <end position="1396"/>
    </location>
</feature>
<evidence type="ECO:0000256" key="20">
    <source>
        <dbReference type="SAM" id="Phobius"/>
    </source>
</evidence>
<evidence type="ECO:0000313" key="24">
    <source>
        <dbReference type="Proteomes" id="UP000117676"/>
    </source>
</evidence>
<sequence>MANLIIISMVLGVAYGHPLSTSQIGDRCFAGGNLFKEMNLSVGLGEICVKDDISIVKSTTVFSKNKPALEATTKFYRSFIVKDWSECNPVLDKFGNFMVLSVDDNGHIIPKMYTCRAACDIRLNKDNAEIILSSTKLNHFEIVGTTSTSGWFKNTITNNLEHTCEHVTVNCGQKSVKFHACFRQHRGCIRFFKGTYMPYSMIEAMCVNIELIILTLYIFAAIIFALIITKSYVAYLLLPLFYPVTWFYGKVYKKINSCPNCLLASHPFTSCPKICICGSRFSCTEALKVHRMGKDCLGYKSLSKARQMCKSKSWSFTAAILTGLILMEFISPIAGERMYKLEELADEFIKLTEQVNILEREMEVLKQSIIVMFAIILVLLLFENMIFNRLFRIFYRSCSMCGLIHYRPGLKIDLTKTNRCGSCICGFDEQQSSGFEYEIFLKDMHVQKESCKFSPRVNHFRNIKALLFALVICATIYTVYADEDCLSKDIKITYQELHNCIGPKIMGDTCVSKSELYSDLFSKNLVTEYDKKYFEPDTVNDQFNKIEFAQDAHRMILLERILYKTECEMLSLKKNSGPYNVAWRTYFKNHNIDLCSRHNYKMICQCINTHSMCKNTDIDYNKEIETYYKSNAAAYRADLNTIMDTLKTAFRGLTKVLIENYIEKDDSDALKALFSNITDSVQDNYQMIGILKFASKLLDINLGRSTRSAHHSIMTNEIPKSNPFTDYSYSNLNIKECMSPESLKCFKKRDSTPHTNHLLCKIDNKYKAFDWPEIETIQKGQKLCLGDSHCNLEFTAITADKIMSLTNCYKESFTAQPADMQAGIKKCSADEIGECTTLEDKTWPIIFCGGKYYYSDSKEHAKDGSINNYCLTNKCSEQRFPIHENWFKKCNWDKTHKEFSTMRQINYNDITSYRKAIESEIGTDLMTHHYKPTKNLPHVVPRYHSIDVQGTESTEGIINGFIQNTIPAISGLGVGYHLNFKGNQLFDIVIFVKKAVYKAQYQKAYTTGPSISINIEHNERCTGHCPEKIPAKEGWLTFSKEHTSSWGCEEYGCLAIDTGCLYGSCQDVIRPELDVYKKIGSEVSLIEICITLPHETYCNDMDILEPIIGDKLSASFQNTQTNQLPTLIAYKKGKIYTGQINDIGNTALQCGSIQVINGSTIGTGSPKFDYICHAMRRKDVIVRKCFNDNYQSCTRLEKRNDLIPYRKGDVIEVSKTGSNMGQMTFKIELGDINYKIFTKSIDLQMSGICAGCIDCAEGISCSINAEVPAETVCHCKTNCEDFINNIVFSPQIKNYNIKVHCKSKVEKITAHICGRDIDLQLTIKPYNQKIDLSQLDESNYIREEDLQCGTWLCKVQKEGIDIIFKGLFSGLGRYWTILIYSIIGVVIIVILVYILLPIGRLLKAFLIRHEIEYAMEQKIK</sequence>
<evidence type="ECO:0000256" key="14">
    <source>
        <dbReference type="ARBA" id="ARBA00023136"/>
    </source>
</evidence>
<protein>
    <recommendedName>
        <fullName evidence="5">Envelopment polyprotein</fullName>
    </recommendedName>
    <alternativeName>
        <fullName evidence="18">M polyprotein</fullName>
    </alternativeName>
</protein>
<evidence type="ECO:0000259" key="22">
    <source>
        <dbReference type="Pfam" id="PF03563"/>
    </source>
</evidence>
<evidence type="ECO:0000256" key="4">
    <source>
        <dbReference type="ARBA" id="ARBA00004563"/>
    </source>
</evidence>
<evidence type="ECO:0000256" key="7">
    <source>
        <dbReference type="ARBA" id="ARBA00022692"/>
    </source>
</evidence>
<keyword evidence="10" id="KW-1040">Host Golgi apparatus</keyword>
<feature type="domain" description="Bunyavirus glycoprotein G2" evidence="22">
    <location>
        <begin position="27"/>
        <end position="306"/>
    </location>
</feature>
<feature type="coiled-coil region" evidence="19">
    <location>
        <begin position="341"/>
        <end position="368"/>
    </location>
</feature>
<proteinExistence type="predicted"/>
<keyword evidence="16" id="KW-1038">Host endoplasmic reticulum</keyword>
<gene>
    <name evidence="23" type="primary">M</name>
</gene>
<evidence type="ECO:0000256" key="16">
    <source>
        <dbReference type="ARBA" id="ARBA00023184"/>
    </source>
</evidence>
<keyword evidence="17" id="KW-1160">Virus entry into host cell</keyword>
<evidence type="ECO:0000259" key="21">
    <source>
        <dbReference type="Pfam" id="PF03557"/>
    </source>
</evidence>
<dbReference type="Pfam" id="PF03563">
    <property type="entry name" value="Bunya_G2"/>
    <property type="match status" value="1"/>
</dbReference>
<keyword evidence="19" id="KW-0175">Coiled coil</keyword>
<feature type="transmembrane region" description="Helical" evidence="20">
    <location>
        <begin position="211"/>
        <end position="238"/>
    </location>
</feature>
<feature type="transmembrane region" description="Helical" evidence="20">
    <location>
        <begin position="314"/>
        <end position="334"/>
    </location>
</feature>
<evidence type="ECO:0000256" key="1">
    <source>
        <dbReference type="ARBA" id="ARBA00004244"/>
    </source>
</evidence>